<protein>
    <submittedName>
        <fullName evidence="1">Uncharacterized protein</fullName>
    </submittedName>
</protein>
<accession>A0AA39JYN8</accession>
<reference evidence="1" key="1">
    <citation type="submission" date="2023-06" db="EMBL/GenBank/DDBJ databases">
        <authorList>
            <consortium name="Lawrence Berkeley National Laboratory"/>
            <person name="Ahrendt S."/>
            <person name="Sahu N."/>
            <person name="Indic B."/>
            <person name="Wong-Bajracharya J."/>
            <person name="Merenyi Z."/>
            <person name="Ke H.-M."/>
            <person name="Monk M."/>
            <person name="Kocsube S."/>
            <person name="Drula E."/>
            <person name="Lipzen A."/>
            <person name="Balint B."/>
            <person name="Henrissat B."/>
            <person name="Andreopoulos B."/>
            <person name="Martin F.M."/>
            <person name="Harder C.B."/>
            <person name="Rigling D."/>
            <person name="Ford K.L."/>
            <person name="Foster G.D."/>
            <person name="Pangilinan J."/>
            <person name="Papanicolaou A."/>
            <person name="Barry K."/>
            <person name="LaButti K."/>
            <person name="Viragh M."/>
            <person name="Koriabine M."/>
            <person name="Yan M."/>
            <person name="Riley R."/>
            <person name="Champramary S."/>
            <person name="Plett K.L."/>
            <person name="Tsai I.J."/>
            <person name="Slot J."/>
            <person name="Sipos G."/>
            <person name="Plett J."/>
            <person name="Nagy L.G."/>
            <person name="Grigoriev I.V."/>
        </authorList>
    </citation>
    <scope>NUCLEOTIDE SEQUENCE</scope>
    <source>
        <strain evidence="1">FPL87.14</strain>
    </source>
</reference>
<dbReference type="EMBL" id="JAUEPT010000007">
    <property type="protein sequence ID" value="KAK0449904.1"/>
    <property type="molecule type" value="Genomic_DNA"/>
</dbReference>
<evidence type="ECO:0000313" key="2">
    <source>
        <dbReference type="Proteomes" id="UP001175226"/>
    </source>
</evidence>
<evidence type="ECO:0000313" key="1">
    <source>
        <dbReference type="EMBL" id="KAK0449904.1"/>
    </source>
</evidence>
<proteinExistence type="predicted"/>
<comment type="caution">
    <text evidence="1">The sequence shown here is derived from an EMBL/GenBank/DDBJ whole genome shotgun (WGS) entry which is preliminary data.</text>
</comment>
<gene>
    <name evidence="1" type="ORF">EV421DRAFT_1704284</name>
</gene>
<keyword evidence="2" id="KW-1185">Reference proteome</keyword>
<organism evidence="1 2">
    <name type="scientific">Armillaria borealis</name>
    <dbReference type="NCBI Taxonomy" id="47425"/>
    <lineage>
        <taxon>Eukaryota</taxon>
        <taxon>Fungi</taxon>
        <taxon>Dikarya</taxon>
        <taxon>Basidiomycota</taxon>
        <taxon>Agaricomycotina</taxon>
        <taxon>Agaricomycetes</taxon>
        <taxon>Agaricomycetidae</taxon>
        <taxon>Agaricales</taxon>
        <taxon>Marasmiineae</taxon>
        <taxon>Physalacriaceae</taxon>
        <taxon>Armillaria</taxon>
    </lineage>
</organism>
<dbReference type="Proteomes" id="UP001175226">
    <property type="component" value="Unassembled WGS sequence"/>
</dbReference>
<sequence length="810" mass="92440">MPRLGLQDLLNPTSDDLVFKPPLSSSVAPSLNDRQTSPQIDDATALSSSSLAYYTEQNIRINRRTCLSRLYHYALGTLVEYPETTESDGMYIGHIFTVDPANGSSPTQDFTYSLGTPAGKVYNVRCAALLDTKGHEIPCDRTYLTCQGVKVCPYIDLDRVSRPHTSASRKQLLLQIEEEHLQIQEPTPSQQIFLKTLALWTAIRDNRCSFERQEATLFTMAERVEYDQTQASPHKARRGQQTKTTCEGRISLLASSDPRWPSSMQTRCEHFRNHSRKHLNMDVETHSSYDLGYLHSLFFKDEKAIYEKEIDASKDGYGPLVPCHTVRNRSSVKFDCDEAHRNTLDASMLHMPMVHLKCNSKFWVYHPQKEHRRECPHILVVCHTAHTHSIPILFTTLEHIQSSLQRIAQSLDHDLPDITPRHFMRHSILRAFLRNEFPHLQEPMLTDMHPSLANLDHLGSIISAIAKKEFPSGTGWSELYVQYMVEMPWGELAAGVPVDSLVDEGEPVPLNSEDSLFRVVICMFPQRSHDLLKAKYVMSDISFKHVSGYKEFELVGYDRTGSISIVFCRALLNSQSAAAHKHLFDKIWHLVLQDTGELLQYRHLHSPSLSDHHGILHWAADQDGGQAKGLGLHLQQIARTEINHNRMDLSELNRRLWDLSPYEHLHRIYRLCTAHLCRNIQSSSAPDFTKQQMRTLICITHPAWDLTVDEIWASGKAGNNDTLPCHANTNTPIDWVENKVQSKFAFEAMAWHKSRIPCDIWESGDATTNISEALHADINREGIQNSLLGGIMRARYFDTMRMKVQTVSYY</sequence>
<name>A0AA39JYN8_9AGAR</name>
<dbReference type="AlphaFoldDB" id="A0AA39JYN8"/>